<gene>
    <name evidence="7" type="ORF">DFH94DRAFT_686056</name>
</gene>
<feature type="domain" description="Nephrocystin 3-like N-terminal" evidence="6">
    <location>
        <begin position="284"/>
        <end position="455"/>
    </location>
</feature>
<feature type="repeat" description="ANK" evidence="2">
    <location>
        <begin position="731"/>
        <end position="763"/>
    </location>
</feature>
<feature type="domain" description="Fungal STAND N-terminal Goodbye" evidence="4">
    <location>
        <begin position="14"/>
        <end position="139"/>
    </location>
</feature>
<protein>
    <recommendedName>
        <fullName evidence="9">NACHT domain-containing protein</fullName>
    </recommendedName>
</protein>
<dbReference type="PROSITE" id="PS50297">
    <property type="entry name" value="ANK_REP_REGION"/>
    <property type="match status" value="2"/>
</dbReference>
<dbReference type="Pfam" id="PF22939">
    <property type="entry name" value="WHD_GPIID"/>
    <property type="match status" value="1"/>
</dbReference>
<reference evidence="7" key="2">
    <citation type="journal article" date="2020" name="Nat. Commun.">
        <title>Large-scale genome sequencing of mycorrhizal fungi provides insights into the early evolution of symbiotic traits.</title>
        <authorList>
            <person name="Miyauchi S."/>
            <person name="Kiss E."/>
            <person name="Kuo A."/>
            <person name="Drula E."/>
            <person name="Kohler A."/>
            <person name="Sanchez-Garcia M."/>
            <person name="Morin E."/>
            <person name="Andreopoulos B."/>
            <person name="Barry K.W."/>
            <person name="Bonito G."/>
            <person name="Buee M."/>
            <person name="Carver A."/>
            <person name="Chen C."/>
            <person name="Cichocki N."/>
            <person name="Clum A."/>
            <person name="Culley D."/>
            <person name="Crous P.W."/>
            <person name="Fauchery L."/>
            <person name="Girlanda M."/>
            <person name="Hayes R.D."/>
            <person name="Keri Z."/>
            <person name="LaButti K."/>
            <person name="Lipzen A."/>
            <person name="Lombard V."/>
            <person name="Magnuson J."/>
            <person name="Maillard F."/>
            <person name="Murat C."/>
            <person name="Nolan M."/>
            <person name="Ohm R.A."/>
            <person name="Pangilinan J."/>
            <person name="Pereira M.F."/>
            <person name="Perotto S."/>
            <person name="Peter M."/>
            <person name="Pfister S."/>
            <person name="Riley R."/>
            <person name="Sitrit Y."/>
            <person name="Stielow J.B."/>
            <person name="Szollosi G."/>
            <person name="Zifcakova L."/>
            <person name="Stursova M."/>
            <person name="Spatafora J.W."/>
            <person name="Tedersoo L."/>
            <person name="Vaario L.M."/>
            <person name="Yamada A."/>
            <person name="Yan M."/>
            <person name="Wang P."/>
            <person name="Xu J."/>
            <person name="Bruns T."/>
            <person name="Baldrian P."/>
            <person name="Vilgalys R."/>
            <person name="Dunand C."/>
            <person name="Henrissat B."/>
            <person name="Grigoriev I.V."/>
            <person name="Hibbett D."/>
            <person name="Nagy L.G."/>
            <person name="Martin F.M."/>
        </authorList>
    </citation>
    <scope>NUCLEOTIDE SEQUENCE</scope>
    <source>
        <strain evidence="7">Prilba</strain>
    </source>
</reference>
<evidence type="ECO:0008006" key="9">
    <source>
        <dbReference type="Google" id="ProtNLM"/>
    </source>
</evidence>
<feature type="domain" description="GPI inositol-deacylase winged helix" evidence="5">
    <location>
        <begin position="568"/>
        <end position="654"/>
    </location>
</feature>
<comment type="caution">
    <text evidence="7">The sequence shown here is derived from an EMBL/GenBank/DDBJ whole genome shotgun (WGS) entry which is preliminary data.</text>
</comment>
<dbReference type="InterPro" id="IPR027417">
    <property type="entry name" value="P-loop_NTPase"/>
</dbReference>
<dbReference type="SUPFAM" id="SSF52540">
    <property type="entry name" value="P-loop containing nucleoside triphosphate hydrolases"/>
    <property type="match status" value="1"/>
</dbReference>
<evidence type="ECO:0000259" key="5">
    <source>
        <dbReference type="Pfam" id="PF22939"/>
    </source>
</evidence>
<dbReference type="EMBL" id="WHVB01000039">
    <property type="protein sequence ID" value="KAF8466803.1"/>
    <property type="molecule type" value="Genomic_DNA"/>
</dbReference>
<dbReference type="Gene3D" id="3.40.50.300">
    <property type="entry name" value="P-loop containing nucleotide triphosphate hydrolases"/>
    <property type="match status" value="1"/>
</dbReference>
<feature type="compositionally biased region" description="Polar residues" evidence="3">
    <location>
        <begin position="801"/>
        <end position="815"/>
    </location>
</feature>
<dbReference type="InterPro" id="IPR054471">
    <property type="entry name" value="GPIID_WHD"/>
</dbReference>
<dbReference type="InterPro" id="IPR031350">
    <property type="entry name" value="Goodbye_dom"/>
</dbReference>
<keyword evidence="1" id="KW-0677">Repeat</keyword>
<dbReference type="Proteomes" id="UP000759537">
    <property type="component" value="Unassembled WGS sequence"/>
</dbReference>
<dbReference type="Gene3D" id="1.25.40.20">
    <property type="entry name" value="Ankyrin repeat-containing domain"/>
    <property type="match status" value="1"/>
</dbReference>
<sequence length="815" mass="91256">MSDQLGSSRLRVLFEAALQEYEKHTGIALQKHPVAEKLQNCDSVESVTAVLREQAQAFSEFREKDKISKLLKTVLLVLYKLSASANFGQAIGLHFPPVTAIHTGIAVLFSVVKGVIDGYDVLVDLLESIEHFLNRLDIYTKIPPTAAMTEVVVKILVELLSTLALATKQIKQGKPKKLVKKLFGEKDVEAILQRLDRLTLDEARITAAQTLEVVYGLIQNMRVVMDNGKASLDHVKDALEIMQQIASGLNKSKRDNLQKNISKWLSPPDPWKNHHDACESRHPGSGTWFIQGNTFSEWKVSEARLKFFLFVAGAGKSVFCSTIIEDIDSMRKAGLASLTFFYCDFREDQKKDLRGLLSSILAQLCHQSDSYCDMLFDFYSEHAEASRRPSNDALVGCLKDLLKLPGLAPVYLIVDALDECPNIPASRSPRSQVLQLIKDLIKLQFPNLRICVTSRPETDIKDVLDPLISRSVSLHDQSGQNSDIEDYIKSVIKTHSASRRWKAEHQQLVIDVLTNKADGMFRWVDCQVDYICCCIPARIHHALADLPETLDDTYQRTLREINKANWEFAHRLFQFVAVASRPLRVEELAELLAFDFNAGPIPKFREGWRLEDPVHAVLSTCSSLLAIVDGGYRFKKVIQFSHFSVKEFLTSTRLAEASDIIPRRYHVSMPPAHTLVTQACLGILLHLDKDVVTSDTLNKWPLAEYAAEHWDDHARFEDVSQNDVHSRDFTDNATSLDLATKHGHVKAACMLIEHGADMNAQNKDGESLLHRALIRGRVEIACMLIERGADVTARMTAPTKGRSNSITSGVASGTS</sequence>
<evidence type="ECO:0000256" key="2">
    <source>
        <dbReference type="PROSITE-ProRule" id="PRU00023"/>
    </source>
</evidence>
<dbReference type="InterPro" id="IPR056884">
    <property type="entry name" value="NPHP3-like_N"/>
</dbReference>
<evidence type="ECO:0000259" key="4">
    <source>
        <dbReference type="Pfam" id="PF17109"/>
    </source>
</evidence>
<dbReference type="PANTHER" id="PTHR10039">
    <property type="entry name" value="AMELOGENIN"/>
    <property type="match status" value="1"/>
</dbReference>
<organism evidence="7 8">
    <name type="scientific">Russula ochroleuca</name>
    <dbReference type="NCBI Taxonomy" id="152965"/>
    <lineage>
        <taxon>Eukaryota</taxon>
        <taxon>Fungi</taxon>
        <taxon>Dikarya</taxon>
        <taxon>Basidiomycota</taxon>
        <taxon>Agaricomycotina</taxon>
        <taxon>Agaricomycetes</taxon>
        <taxon>Russulales</taxon>
        <taxon>Russulaceae</taxon>
        <taxon>Russula</taxon>
    </lineage>
</organism>
<dbReference type="OrthoDB" id="448455at2759"/>
<dbReference type="PANTHER" id="PTHR10039:SF16">
    <property type="entry name" value="GPI INOSITOL-DEACYLASE"/>
    <property type="match status" value="1"/>
</dbReference>
<dbReference type="SMART" id="SM00248">
    <property type="entry name" value="ANK"/>
    <property type="match status" value="2"/>
</dbReference>
<dbReference type="Pfam" id="PF13637">
    <property type="entry name" value="Ank_4"/>
    <property type="match status" value="1"/>
</dbReference>
<dbReference type="Pfam" id="PF17109">
    <property type="entry name" value="Goodbye"/>
    <property type="match status" value="1"/>
</dbReference>
<dbReference type="InterPro" id="IPR036770">
    <property type="entry name" value="Ankyrin_rpt-contain_sf"/>
</dbReference>
<evidence type="ECO:0000256" key="3">
    <source>
        <dbReference type="SAM" id="MobiDB-lite"/>
    </source>
</evidence>
<keyword evidence="8" id="KW-1185">Reference proteome</keyword>
<dbReference type="InterPro" id="IPR002110">
    <property type="entry name" value="Ankyrin_rpt"/>
</dbReference>
<evidence type="ECO:0000313" key="8">
    <source>
        <dbReference type="Proteomes" id="UP000759537"/>
    </source>
</evidence>
<feature type="repeat" description="ANK" evidence="2">
    <location>
        <begin position="764"/>
        <end position="796"/>
    </location>
</feature>
<keyword evidence="2" id="KW-0040">ANK repeat</keyword>
<proteinExistence type="predicted"/>
<evidence type="ECO:0000313" key="7">
    <source>
        <dbReference type="EMBL" id="KAF8466803.1"/>
    </source>
</evidence>
<accession>A0A9P5JWR3</accession>
<dbReference type="PROSITE" id="PS50088">
    <property type="entry name" value="ANK_REPEAT"/>
    <property type="match status" value="2"/>
</dbReference>
<dbReference type="Pfam" id="PF24883">
    <property type="entry name" value="NPHP3_N"/>
    <property type="match status" value="1"/>
</dbReference>
<dbReference type="SUPFAM" id="SSF48403">
    <property type="entry name" value="Ankyrin repeat"/>
    <property type="match status" value="1"/>
</dbReference>
<feature type="region of interest" description="Disordered" evidence="3">
    <location>
        <begin position="795"/>
        <end position="815"/>
    </location>
</feature>
<reference evidence="7" key="1">
    <citation type="submission" date="2019-10" db="EMBL/GenBank/DDBJ databases">
        <authorList>
            <consortium name="DOE Joint Genome Institute"/>
            <person name="Kuo A."/>
            <person name="Miyauchi S."/>
            <person name="Kiss E."/>
            <person name="Drula E."/>
            <person name="Kohler A."/>
            <person name="Sanchez-Garcia M."/>
            <person name="Andreopoulos B."/>
            <person name="Barry K.W."/>
            <person name="Bonito G."/>
            <person name="Buee M."/>
            <person name="Carver A."/>
            <person name="Chen C."/>
            <person name="Cichocki N."/>
            <person name="Clum A."/>
            <person name="Culley D."/>
            <person name="Crous P.W."/>
            <person name="Fauchery L."/>
            <person name="Girlanda M."/>
            <person name="Hayes R."/>
            <person name="Keri Z."/>
            <person name="LaButti K."/>
            <person name="Lipzen A."/>
            <person name="Lombard V."/>
            <person name="Magnuson J."/>
            <person name="Maillard F."/>
            <person name="Morin E."/>
            <person name="Murat C."/>
            <person name="Nolan M."/>
            <person name="Ohm R."/>
            <person name="Pangilinan J."/>
            <person name="Pereira M."/>
            <person name="Perotto S."/>
            <person name="Peter M."/>
            <person name="Riley R."/>
            <person name="Sitrit Y."/>
            <person name="Stielow B."/>
            <person name="Szollosi G."/>
            <person name="Zifcakova L."/>
            <person name="Stursova M."/>
            <person name="Spatafora J.W."/>
            <person name="Tedersoo L."/>
            <person name="Vaario L.-M."/>
            <person name="Yamada A."/>
            <person name="Yan M."/>
            <person name="Wang P."/>
            <person name="Xu J."/>
            <person name="Bruns T."/>
            <person name="Baldrian P."/>
            <person name="Vilgalys R."/>
            <person name="Henrissat B."/>
            <person name="Grigoriev I.V."/>
            <person name="Hibbett D."/>
            <person name="Nagy L.G."/>
            <person name="Martin F.M."/>
        </authorList>
    </citation>
    <scope>NUCLEOTIDE SEQUENCE</scope>
    <source>
        <strain evidence="7">Prilba</strain>
    </source>
</reference>
<name>A0A9P5JWR3_9AGAM</name>
<evidence type="ECO:0000256" key="1">
    <source>
        <dbReference type="ARBA" id="ARBA00022737"/>
    </source>
</evidence>
<evidence type="ECO:0000259" key="6">
    <source>
        <dbReference type="Pfam" id="PF24883"/>
    </source>
</evidence>
<dbReference type="AlphaFoldDB" id="A0A9P5JWR3"/>